<gene>
    <name evidence="2" type="ORF">CLUMA_CG018171</name>
</gene>
<evidence type="ECO:0000256" key="1">
    <source>
        <dbReference type="SAM" id="MobiDB-lite"/>
    </source>
</evidence>
<dbReference type="Proteomes" id="UP000183832">
    <property type="component" value="Unassembled WGS sequence"/>
</dbReference>
<sequence>MRVLHFIYLSSIKHPDLIHKKPVNFGSMETITIKKQQVSSDTAESNPINLVKEVKSVEKVFKNFPKLISPMKSYNKKDNKSSIEKRGKHSKSKKVKSKKEQKTKIEPAEVTEVKPIGERLIDANIRRMIDNYAMSIEYLALRSAHEEAMRRFLLNANCDNILYW</sequence>
<protein>
    <submittedName>
        <fullName evidence="2">CLUMA_CG018171, isoform A</fullName>
    </submittedName>
</protein>
<organism evidence="2 3">
    <name type="scientific">Clunio marinus</name>
    <dbReference type="NCBI Taxonomy" id="568069"/>
    <lineage>
        <taxon>Eukaryota</taxon>
        <taxon>Metazoa</taxon>
        <taxon>Ecdysozoa</taxon>
        <taxon>Arthropoda</taxon>
        <taxon>Hexapoda</taxon>
        <taxon>Insecta</taxon>
        <taxon>Pterygota</taxon>
        <taxon>Neoptera</taxon>
        <taxon>Endopterygota</taxon>
        <taxon>Diptera</taxon>
        <taxon>Nematocera</taxon>
        <taxon>Chironomoidea</taxon>
        <taxon>Chironomidae</taxon>
        <taxon>Clunio</taxon>
    </lineage>
</organism>
<reference evidence="2 3" key="1">
    <citation type="submission" date="2015-04" db="EMBL/GenBank/DDBJ databases">
        <authorList>
            <person name="Syromyatnikov M.Y."/>
            <person name="Popov V.N."/>
        </authorList>
    </citation>
    <scope>NUCLEOTIDE SEQUENCE [LARGE SCALE GENOMIC DNA]</scope>
</reference>
<feature type="region of interest" description="Disordered" evidence="1">
    <location>
        <begin position="70"/>
        <end position="106"/>
    </location>
</feature>
<dbReference type="AlphaFoldDB" id="A0A1J1IXW5"/>
<keyword evidence="3" id="KW-1185">Reference proteome</keyword>
<name>A0A1J1IXW5_9DIPT</name>
<feature type="compositionally biased region" description="Basic and acidic residues" evidence="1">
    <location>
        <begin position="75"/>
        <end position="85"/>
    </location>
</feature>
<evidence type="ECO:0000313" key="2">
    <source>
        <dbReference type="EMBL" id="CRL04928.1"/>
    </source>
</evidence>
<dbReference type="EMBL" id="CVRI01000064">
    <property type="protein sequence ID" value="CRL04928.1"/>
    <property type="molecule type" value="Genomic_DNA"/>
</dbReference>
<accession>A0A1J1IXW5</accession>
<evidence type="ECO:0000313" key="3">
    <source>
        <dbReference type="Proteomes" id="UP000183832"/>
    </source>
</evidence>
<proteinExistence type="predicted"/>
<feature type="compositionally biased region" description="Basic residues" evidence="1">
    <location>
        <begin position="86"/>
        <end position="97"/>
    </location>
</feature>